<proteinExistence type="predicted"/>
<feature type="region of interest" description="Disordered" evidence="1">
    <location>
        <begin position="123"/>
        <end position="155"/>
    </location>
</feature>
<evidence type="ECO:0000313" key="2">
    <source>
        <dbReference type="EMBL" id="KLO04720.1"/>
    </source>
</evidence>
<dbReference type="OrthoDB" id="2505961at2759"/>
<dbReference type="InParanoid" id="A0A0H2QYT2"/>
<evidence type="ECO:0000256" key="1">
    <source>
        <dbReference type="SAM" id="MobiDB-lite"/>
    </source>
</evidence>
<evidence type="ECO:0000313" key="3">
    <source>
        <dbReference type="Proteomes" id="UP000053477"/>
    </source>
</evidence>
<keyword evidence="3" id="KW-1185">Reference proteome</keyword>
<organism evidence="2 3">
    <name type="scientific">Schizopora paradoxa</name>
    <dbReference type="NCBI Taxonomy" id="27342"/>
    <lineage>
        <taxon>Eukaryota</taxon>
        <taxon>Fungi</taxon>
        <taxon>Dikarya</taxon>
        <taxon>Basidiomycota</taxon>
        <taxon>Agaricomycotina</taxon>
        <taxon>Agaricomycetes</taxon>
        <taxon>Hymenochaetales</taxon>
        <taxon>Schizoporaceae</taxon>
        <taxon>Schizopora</taxon>
    </lineage>
</organism>
<accession>A0A0H2QYT2</accession>
<dbReference type="AlphaFoldDB" id="A0A0H2QYT2"/>
<gene>
    <name evidence="2" type="ORF">SCHPADRAFT_840321</name>
</gene>
<name>A0A0H2QYT2_9AGAM</name>
<dbReference type="Proteomes" id="UP000053477">
    <property type="component" value="Unassembled WGS sequence"/>
</dbReference>
<evidence type="ECO:0008006" key="4">
    <source>
        <dbReference type="Google" id="ProtNLM"/>
    </source>
</evidence>
<dbReference type="EMBL" id="KQ086450">
    <property type="protein sequence ID" value="KLO04720.1"/>
    <property type="molecule type" value="Genomic_DNA"/>
</dbReference>
<dbReference type="STRING" id="27342.A0A0H2QYT2"/>
<sequence>MPTAPPVQAISAKQYSLSLLSEYAHTLDALPLDLSRIFADLRGLGAVLTSTVSLITAKDREEVAESAPKEAGLWLLGEIETAEGRAGAGDEIRIATQAEDALQTHASHLMMILLPSARLSHPAPSTAKSMAPTSAALPPPLSNLPKTSRSLHENDATTSCAARLSLLHLEASAPLPAISLQVSLASL</sequence>
<reference evidence="2 3" key="1">
    <citation type="submission" date="2015-04" db="EMBL/GenBank/DDBJ databases">
        <title>Complete genome sequence of Schizopora paradoxa KUC8140, a cosmopolitan wood degrader in East Asia.</title>
        <authorList>
            <consortium name="DOE Joint Genome Institute"/>
            <person name="Min B."/>
            <person name="Park H."/>
            <person name="Jang Y."/>
            <person name="Kim J.-J."/>
            <person name="Kim K.H."/>
            <person name="Pangilinan J."/>
            <person name="Lipzen A."/>
            <person name="Riley R."/>
            <person name="Grigoriev I.V."/>
            <person name="Spatafora J.W."/>
            <person name="Choi I.-G."/>
        </authorList>
    </citation>
    <scope>NUCLEOTIDE SEQUENCE [LARGE SCALE GENOMIC DNA]</scope>
    <source>
        <strain evidence="2 3">KUC8140</strain>
    </source>
</reference>
<protein>
    <recommendedName>
        <fullName evidence="4">Inhibitor of growth protein N-terminal histone-binding domain-containing protein</fullName>
    </recommendedName>
</protein>
<dbReference type="Gene3D" id="6.10.140.1740">
    <property type="match status" value="1"/>
</dbReference>